<organism evidence="5 6">
    <name type="scientific">Phenylobacterium koreense</name>
    <dbReference type="NCBI Taxonomy" id="266125"/>
    <lineage>
        <taxon>Bacteria</taxon>
        <taxon>Pseudomonadati</taxon>
        <taxon>Pseudomonadota</taxon>
        <taxon>Alphaproteobacteria</taxon>
        <taxon>Caulobacterales</taxon>
        <taxon>Caulobacteraceae</taxon>
        <taxon>Phenylobacterium</taxon>
    </lineage>
</organism>
<evidence type="ECO:0000259" key="4">
    <source>
        <dbReference type="Pfam" id="PF00326"/>
    </source>
</evidence>
<dbReference type="Gene3D" id="3.40.50.1820">
    <property type="entry name" value="alpha/beta hydrolase"/>
    <property type="match status" value="1"/>
</dbReference>
<keyword evidence="5" id="KW-0031">Aminopeptidase</keyword>
<comment type="caution">
    <text evidence="5">The sequence shown here is derived from an EMBL/GenBank/DDBJ whole genome shotgun (WGS) entry which is preliminary data.</text>
</comment>
<feature type="domain" description="Peptidase S9 prolyl oligopeptidase catalytic" evidence="4">
    <location>
        <begin position="430"/>
        <end position="641"/>
    </location>
</feature>
<gene>
    <name evidence="5" type="ORF">ABID41_001954</name>
</gene>
<reference evidence="5 6" key="1">
    <citation type="submission" date="2024-06" db="EMBL/GenBank/DDBJ databases">
        <title>Genomic Encyclopedia of Type Strains, Phase IV (KMG-IV): sequencing the most valuable type-strain genomes for metagenomic binning, comparative biology and taxonomic classification.</title>
        <authorList>
            <person name="Goeker M."/>
        </authorList>
    </citation>
    <scope>NUCLEOTIDE SEQUENCE [LARGE SCALE GENOMIC DNA]</scope>
    <source>
        <strain evidence="5 6">DSM 17809</strain>
    </source>
</reference>
<dbReference type="SUPFAM" id="SSF53474">
    <property type="entry name" value="alpha/beta-Hydrolases"/>
    <property type="match status" value="1"/>
</dbReference>
<keyword evidence="5" id="KW-0645">Protease</keyword>
<keyword evidence="3" id="KW-0732">Signal</keyword>
<dbReference type="Proteomes" id="UP001549110">
    <property type="component" value="Unassembled WGS sequence"/>
</dbReference>
<proteinExistence type="predicted"/>
<dbReference type="InterPro" id="IPR001375">
    <property type="entry name" value="Peptidase_S9_cat"/>
</dbReference>
<keyword evidence="2" id="KW-0720">Serine protease</keyword>
<dbReference type="PANTHER" id="PTHR42776">
    <property type="entry name" value="SERINE PEPTIDASE S9 FAMILY MEMBER"/>
    <property type="match status" value="1"/>
</dbReference>
<dbReference type="GO" id="GO:0004177">
    <property type="term" value="F:aminopeptidase activity"/>
    <property type="evidence" value="ECO:0007669"/>
    <property type="project" value="UniProtKB-KW"/>
</dbReference>
<dbReference type="Pfam" id="PF07676">
    <property type="entry name" value="PD40"/>
    <property type="match status" value="1"/>
</dbReference>
<dbReference type="InterPro" id="IPR011659">
    <property type="entry name" value="WD40"/>
</dbReference>
<feature type="chain" id="PRO_5046632306" evidence="3">
    <location>
        <begin position="22"/>
        <end position="643"/>
    </location>
</feature>
<dbReference type="InterPro" id="IPR011042">
    <property type="entry name" value="6-blade_b-propeller_TolB-like"/>
</dbReference>
<dbReference type="Pfam" id="PF00326">
    <property type="entry name" value="Peptidase_S9"/>
    <property type="match status" value="1"/>
</dbReference>
<name>A0ABV2EIJ1_9CAUL</name>
<evidence type="ECO:0000313" key="5">
    <source>
        <dbReference type="EMBL" id="MET3526859.1"/>
    </source>
</evidence>
<keyword evidence="6" id="KW-1185">Reference proteome</keyword>
<evidence type="ECO:0000256" key="2">
    <source>
        <dbReference type="ARBA" id="ARBA00022825"/>
    </source>
</evidence>
<evidence type="ECO:0000256" key="3">
    <source>
        <dbReference type="SAM" id="SignalP"/>
    </source>
</evidence>
<dbReference type="InterPro" id="IPR029058">
    <property type="entry name" value="AB_hydrolase_fold"/>
</dbReference>
<evidence type="ECO:0000256" key="1">
    <source>
        <dbReference type="ARBA" id="ARBA00022801"/>
    </source>
</evidence>
<dbReference type="EMBL" id="JBEPLU010000001">
    <property type="protein sequence ID" value="MET3526859.1"/>
    <property type="molecule type" value="Genomic_DNA"/>
</dbReference>
<dbReference type="Gene3D" id="2.120.10.30">
    <property type="entry name" value="TolB, C-terminal domain"/>
    <property type="match status" value="2"/>
</dbReference>
<accession>A0ABV2EIJ1</accession>
<evidence type="ECO:0000313" key="6">
    <source>
        <dbReference type="Proteomes" id="UP001549110"/>
    </source>
</evidence>
<sequence length="643" mass="69766">MTTRALLLGAALALTTATASAAADLPRREVGQIVYDNVPETPEALKRAIAPYYNARSAVFEDWLADGSMLIATRFGDVNQIHHVAAPGADRTQLTFFDEPVNQAKVQPGGTRFVYPRDVGGAEYYQGYLRDLSGQEVQLTAPKTRNSDFVFSPDGKRVAWSQVTPGDPNYDIMLADADQPEGHVVHEGTGAMSVLDYAADGKSLLVSRFNSSTFVELFVLNLETGALTPVGPAGRKVGYVGGAFTADGRGVVTLSDDGSEVARPVVLDIAGGPTRNLDPAAKWPAEMFDVSKDGRLVAYMVNEEGYSKIVVREIATGRELPTPKLPLGVLTGLGFSPDSKQVGFSISTSTASGDAWSFGLADQKLVRWTRSELAGLDPASLVEPTLVHYTTFDKRSIPAFIYRPAAAKAGQKLPVVIQIHGGPEGQEQPSFNPRRQSWVNELGAAVIIPNVRGSTGYGKTYLGLDNAEKREDSVKDIGALLDWVAAQPDLDASRIAIVGQSYGGYMSLAVAAHYNDKIAGAIDLYGISNWTTFLQNTEGYRRDLRRVEYGDERDPKMRAVFDKISPINLSDRMKKPMMIYQGANDPRVPRTESEQMVAKLRAQGTEVWYVMAKDEGHGVARKQNAEAVRASEIVFLKKVLGVE</sequence>
<dbReference type="RefSeq" id="WP_331931847.1">
    <property type="nucleotide sequence ID" value="NZ_JBEPLU010000001.1"/>
</dbReference>
<dbReference type="SUPFAM" id="SSF82171">
    <property type="entry name" value="DPP6 N-terminal domain-like"/>
    <property type="match status" value="1"/>
</dbReference>
<protein>
    <submittedName>
        <fullName evidence="5">Dipeptidyl aminopeptidase/acylaminoacyl peptidase</fullName>
    </submittedName>
</protein>
<feature type="signal peptide" evidence="3">
    <location>
        <begin position="1"/>
        <end position="21"/>
    </location>
</feature>
<dbReference type="PANTHER" id="PTHR42776:SF27">
    <property type="entry name" value="DIPEPTIDYL PEPTIDASE FAMILY MEMBER 6"/>
    <property type="match status" value="1"/>
</dbReference>
<keyword evidence="1" id="KW-0378">Hydrolase</keyword>